<dbReference type="SUPFAM" id="SSF53067">
    <property type="entry name" value="Actin-like ATPase domain"/>
    <property type="match status" value="1"/>
</dbReference>
<accession>A0A914ZB66</accession>
<proteinExistence type="predicted"/>
<organism evidence="1 2">
    <name type="scientific">Panagrolaimus superbus</name>
    <dbReference type="NCBI Taxonomy" id="310955"/>
    <lineage>
        <taxon>Eukaryota</taxon>
        <taxon>Metazoa</taxon>
        <taxon>Ecdysozoa</taxon>
        <taxon>Nematoda</taxon>
        <taxon>Chromadorea</taxon>
        <taxon>Rhabditida</taxon>
        <taxon>Tylenchina</taxon>
        <taxon>Panagrolaimomorpha</taxon>
        <taxon>Panagrolaimoidea</taxon>
        <taxon>Panagrolaimidae</taxon>
        <taxon>Panagrolaimus</taxon>
    </lineage>
</organism>
<reference evidence="2" key="1">
    <citation type="submission" date="2022-11" db="UniProtKB">
        <authorList>
            <consortium name="WormBaseParasite"/>
        </authorList>
    </citation>
    <scope>IDENTIFICATION</scope>
</reference>
<name>A0A914ZB66_9BILA</name>
<dbReference type="InterPro" id="IPR043129">
    <property type="entry name" value="ATPase_NBD"/>
</dbReference>
<evidence type="ECO:0000313" key="2">
    <source>
        <dbReference type="WBParaSite" id="PSU_v2.g99.t1"/>
    </source>
</evidence>
<dbReference type="Proteomes" id="UP000887577">
    <property type="component" value="Unplaced"/>
</dbReference>
<dbReference type="AlphaFoldDB" id="A0A914ZB66"/>
<dbReference type="WBParaSite" id="PSU_v2.g99.t1">
    <property type="protein sequence ID" value="PSU_v2.g99.t1"/>
    <property type="gene ID" value="PSU_v2.g99"/>
</dbReference>
<protein>
    <submittedName>
        <fullName evidence="2">Uncharacterized protein</fullName>
    </submittedName>
</protein>
<sequence length="157" mass="17832">MIKNDKLIDIGIKNIPLAISFTNGRIQIGDEAVKLIKTQNSYVISDLLKILKTPSKDLKADPKWGFQISQINDETVLEFDTFKGRRKASPTFLFAFFLRYSVKIIEVISGEMPKTTVIVSKNLNDNFRQQLIASCKSAKINPTNVQIHEYKIVEIKS</sequence>
<evidence type="ECO:0000313" key="1">
    <source>
        <dbReference type="Proteomes" id="UP000887577"/>
    </source>
</evidence>
<keyword evidence="1" id="KW-1185">Reference proteome</keyword>
<dbReference type="Gene3D" id="3.30.420.40">
    <property type="match status" value="1"/>
</dbReference>